<evidence type="ECO:0000313" key="3">
    <source>
        <dbReference type="EMBL" id="MBC5723825.1"/>
    </source>
</evidence>
<dbReference type="AlphaFoldDB" id="A0A8J6JB39"/>
<dbReference type="PANTHER" id="PTHR42879:SF6">
    <property type="entry name" value="NADPH-DEPENDENT REDUCTASE BACG"/>
    <property type="match status" value="1"/>
</dbReference>
<gene>
    <name evidence="3" type="ORF">H8S11_13580</name>
</gene>
<reference evidence="3" key="1">
    <citation type="submission" date="2020-08" db="EMBL/GenBank/DDBJ databases">
        <title>Genome public.</title>
        <authorList>
            <person name="Liu C."/>
            <person name="Sun Q."/>
        </authorList>
    </citation>
    <scope>NUCLEOTIDE SEQUENCE</scope>
    <source>
        <strain evidence="3">NSJ-23</strain>
    </source>
</reference>
<dbReference type="InterPro" id="IPR036291">
    <property type="entry name" value="NAD(P)-bd_dom_sf"/>
</dbReference>
<dbReference type="PANTHER" id="PTHR42879">
    <property type="entry name" value="3-OXOACYL-(ACYL-CARRIER-PROTEIN) REDUCTASE"/>
    <property type="match status" value="1"/>
</dbReference>
<dbReference type="PRINTS" id="PR00081">
    <property type="entry name" value="GDHRDH"/>
</dbReference>
<dbReference type="RefSeq" id="WP_186853516.1">
    <property type="nucleotide sequence ID" value="NZ_JACOPO010000020.1"/>
</dbReference>
<proteinExistence type="inferred from homology"/>
<evidence type="ECO:0000313" key="4">
    <source>
        <dbReference type="Proteomes" id="UP000628736"/>
    </source>
</evidence>
<comment type="similarity">
    <text evidence="1">Belongs to the short-chain dehydrogenases/reductases (SDR) family.</text>
</comment>
<evidence type="ECO:0000256" key="1">
    <source>
        <dbReference type="ARBA" id="ARBA00006484"/>
    </source>
</evidence>
<dbReference type="InterPro" id="IPR050259">
    <property type="entry name" value="SDR"/>
</dbReference>
<name>A0A8J6JB39_9FIRM</name>
<evidence type="ECO:0000256" key="2">
    <source>
        <dbReference type="ARBA" id="ARBA00023221"/>
    </source>
</evidence>
<dbReference type="CDD" id="cd05344">
    <property type="entry name" value="BKR_like_SDR_like"/>
    <property type="match status" value="1"/>
</dbReference>
<dbReference type="InterPro" id="IPR002347">
    <property type="entry name" value="SDR_fam"/>
</dbReference>
<comment type="caution">
    <text evidence="3">The sequence shown here is derived from an EMBL/GenBank/DDBJ whole genome shotgun (WGS) entry which is preliminary data.</text>
</comment>
<keyword evidence="2" id="KW-0753">Steroid metabolism</keyword>
<dbReference type="Proteomes" id="UP000628736">
    <property type="component" value="Unassembled WGS sequence"/>
</dbReference>
<dbReference type="GO" id="GO:0008202">
    <property type="term" value="P:steroid metabolic process"/>
    <property type="evidence" value="ECO:0007669"/>
    <property type="project" value="UniProtKB-KW"/>
</dbReference>
<keyword evidence="2" id="KW-0443">Lipid metabolism</keyword>
<dbReference type="Pfam" id="PF13561">
    <property type="entry name" value="adh_short_C2"/>
    <property type="match status" value="1"/>
</dbReference>
<dbReference type="Gene3D" id="3.40.50.720">
    <property type="entry name" value="NAD(P)-binding Rossmann-like Domain"/>
    <property type="match status" value="1"/>
</dbReference>
<sequence>MELGLKNKSALVLASSSGLGKAIAMELAREGARVMLCGRSEEQLKRAQQDILNATGNKPKYLAGSITDPRYIQELVQTTVEKCGPIFALVNNSGGPKPGPFDSFDDQAWQDAYELCLLSYIRTIRAVLPYMRANGGGRILCSTSSSVKAALNDLILSNTFRMGVVGLAKTLSQELGPDNILVNVIGPGRVGTARIDQLDQIRAQKEGLSVEELQHKAFHDIPLGRYGRPEEYGRMAAFLCSEANTYLTGQTLLMDGGMVKAY</sequence>
<organism evidence="3 4">
    <name type="scientific">Flintibacter hominis</name>
    <dbReference type="NCBI Taxonomy" id="2763048"/>
    <lineage>
        <taxon>Bacteria</taxon>
        <taxon>Bacillati</taxon>
        <taxon>Bacillota</taxon>
        <taxon>Clostridia</taxon>
        <taxon>Eubacteriales</taxon>
        <taxon>Flintibacter</taxon>
    </lineage>
</organism>
<dbReference type="EMBL" id="JACOPO010000020">
    <property type="protein sequence ID" value="MBC5723825.1"/>
    <property type="molecule type" value="Genomic_DNA"/>
</dbReference>
<protein>
    <submittedName>
        <fullName evidence="3">SDR family oxidoreductase</fullName>
    </submittedName>
</protein>
<accession>A0A8J6JB39</accession>
<keyword evidence="4" id="KW-1185">Reference proteome</keyword>
<dbReference type="SUPFAM" id="SSF51735">
    <property type="entry name" value="NAD(P)-binding Rossmann-fold domains"/>
    <property type="match status" value="1"/>
</dbReference>